<dbReference type="PROSITE" id="PS51352">
    <property type="entry name" value="THIOREDOXIN_2"/>
    <property type="match status" value="1"/>
</dbReference>
<evidence type="ECO:0000256" key="2">
    <source>
        <dbReference type="ARBA" id="ARBA00023157"/>
    </source>
</evidence>
<keyword evidence="1" id="KW-0560">Oxidoreductase</keyword>
<feature type="domain" description="Thioredoxin" evidence="3">
    <location>
        <begin position="4"/>
        <end position="164"/>
    </location>
</feature>
<gene>
    <name evidence="4" type="ORF">QQS35_21390</name>
</gene>
<keyword evidence="2" id="KW-1015">Disulfide bond</keyword>
<accession>A0ABT7LAW4</accession>
<protein>
    <submittedName>
        <fullName evidence="4">Peroxiredoxin family protein</fullName>
    </submittedName>
</protein>
<dbReference type="EMBL" id="JASTZU010000063">
    <property type="protein sequence ID" value="MDL4842996.1"/>
    <property type="molecule type" value="Genomic_DNA"/>
</dbReference>
<comment type="caution">
    <text evidence="4">The sequence shown here is derived from an EMBL/GenBank/DDBJ whole genome shotgun (WGS) entry which is preliminary data.</text>
</comment>
<reference evidence="4 5" key="1">
    <citation type="submission" date="2023-06" db="EMBL/GenBank/DDBJ databases">
        <title>Aquibacillus rhizosphaerae LR5S19.</title>
        <authorList>
            <person name="Sun J.-Q."/>
        </authorList>
    </citation>
    <scope>NUCLEOTIDE SEQUENCE [LARGE SCALE GENOMIC DNA]</scope>
    <source>
        <strain evidence="4 5">LR5S19</strain>
    </source>
</reference>
<dbReference type="InterPro" id="IPR050553">
    <property type="entry name" value="Thioredoxin_ResA/DsbE_sf"/>
</dbReference>
<dbReference type="PIRSF" id="PIRSF000239">
    <property type="entry name" value="AHPC"/>
    <property type="match status" value="1"/>
</dbReference>
<evidence type="ECO:0000313" key="4">
    <source>
        <dbReference type="EMBL" id="MDL4842996.1"/>
    </source>
</evidence>
<dbReference type="InterPro" id="IPR013766">
    <property type="entry name" value="Thioredoxin_domain"/>
</dbReference>
<dbReference type="InterPro" id="IPR000866">
    <property type="entry name" value="AhpC/TSA"/>
</dbReference>
<dbReference type="RefSeq" id="WP_285934289.1">
    <property type="nucleotide sequence ID" value="NZ_JASTZU010000063.1"/>
</dbReference>
<evidence type="ECO:0000256" key="1">
    <source>
        <dbReference type="ARBA" id="ARBA00023002"/>
    </source>
</evidence>
<dbReference type="Proteomes" id="UP001235343">
    <property type="component" value="Unassembled WGS sequence"/>
</dbReference>
<dbReference type="Pfam" id="PF00578">
    <property type="entry name" value="AhpC-TSA"/>
    <property type="match status" value="1"/>
</dbReference>
<dbReference type="PANTHER" id="PTHR42852">
    <property type="entry name" value="THIOL:DISULFIDE INTERCHANGE PROTEIN DSBE"/>
    <property type="match status" value="1"/>
</dbReference>
<dbReference type="CDD" id="cd02970">
    <property type="entry name" value="PRX_like2"/>
    <property type="match status" value="1"/>
</dbReference>
<dbReference type="SUPFAM" id="SSF52833">
    <property type="entry name" value="Thioredoxin-like"/>
    <property type="match status" value="1"/>
</dbReference>
<proteinExistence type="predicted"/>
<dbReference type="InterPro" id="IPR024706">
    <property type="entry name" value="Peroxiredoxin_AhpC-typ"/>
</dbReference>
<dbReference type="Gene3D" id="3.40.30.10">
    <property type="entry name" value="Glutaredoxin"/>
    <property type="match status" value="1"/>
</dbReference>
<dbReference type="InterPro" id="IPR036249">
    <property type="entry name" value="Thioredoxin-like_sf"/>
</dbReference>
<dbReference type="PANTHER" id="PTHR42852:SF17">
    <property type="entry name" value="THIOREDOXIN-LIKE PROTEIN HI_1115"/>
    <property type="match status" value="1"/>
</dbReference>
<keyword evidence="5" id="KW-1185">Reference proteome</keyword>
<evidence type="ECO:0000259" key="3">
    <source>
        <dbReference type="PROSITE" id="PS51352"/>
    </source>
</evidence>
<evidence type="ECO:0000313" key="5">
    <source>
        <dbReference type="Proteomes" id="UP001235343"/>
    </source>
</evidence>
<name>A0ABT7LAW4_9BACI</name>
<organism evidence="4 5">
    <name type="scientific">Aquibacillus rhizosphaerae</name>
    <dbReference type="NCBI Taxonomy" id="3051431"/>
    <lineage>
        <taxon>Bacteria</taxon>
        <taxon>Bacillati</taxon>
        <taxon>Bacillota</taxon>
        <taxon>Bacilli</taxon>
        <taxon>Bacillales</taxon>
        <taxon>Bacillaceae</taxon>
        <taxon>Aquibacillus</taxon>
    </lineage>
</organism>
<sequence>MNEFKLNQPAPDFTLPATSGEQYHFDTYRKQIGGWHLLIFFRGSWCPACTEELIELEDGIGYFEKKNIHLTAISTDYLDSLKEFVTDNNISFPVLADEKFEAIKAYQVHYHREDAPYEDHGIHGEPAYFLVDNNGNLLYQQRQTSPFGRPGINGLRKIVKYISKNLK</sequence>